<sequence>MNQGRITNRIIRRETHSSRTGLSVLTAVLLLVACLWLGTESVLSLLGQPALLASPGHLASLVPAVPEAVLPAGLVAGGTVVALAGAALLLAAVRGGRRGRRAMLSGRSALVVDDETIAAAISRKVRLAANLAPGQVATTVTRNRAMVHVHPTSGMTLDPAVLTAAAAEELASLRLRKTIPAQVRVATEGAVGR</sequence>
<feature type="transmembrane region" description="Helical" evidence="1">
    <location>
        <begin position="68"/>
        <end position="93"/>
    </location>
</feature>
<dbReference type="Proteomes" id="UP001226389">
    <property type="component" value="Unassembled WGS sequence"/>
</dbReference>
<keyword evidence="1" id="KW-0812">Transmembrane</keyword>
<dbReference type="RefSeq" id="WP_307491603.1">
    <property type="nucleotide sequence ID" value="NZ_JAUSSY010000010.1"/>
</dbReference>
<evidence type="ECO:0000313" key="2">
    <source>
        <dbReference type="EMBL" id="MDQ0119812.1"/>
    </source>
</evidence>
<keyword evidence="1" id="KW-0472">Membrane</keyword>
<reference evidence="2 3" key="1">
    <citation type="submission" date="2023-07" db="EMBL/GenBank/DDBJ databases">
        <title>Sorghum-associated microbial communities from plants grown in Nebraska, USA.</title>
        <authorList>
            <person name="Schachtman D."/>
        </authorList>
    </citation>
    <scope>NUCLEOTIDE SEQUENCE [LARGE SCALE GENOMIC DNA]</scope>
    <source>
        <strain evidence="2 3">DS994</strain>
    </source>
</reference>
<evidence type="ECO:0000313" key="3">
    <source>
        <dbReference type="Proteomes" id="UP001226389"/>
    </source>
</evidence>
<organism evidence="2 3">
    <name type="scientific">Pseudarthrobacter defluvii</name>
    <dbReference type="NCBI Taxonomy" id="410837"/>
    <lineage>
        <taxon>Bacteria</taxon>
        <taxon>Bacillati</taxon>
        <taxon>Actinomycetota</taxon>
        <taxon>Actinomycetes</taxon>
        <taxon>Micrococcales</taxon>
        <taxon>Micrococcaceae</taxon>
        <taxon>Pseudarthrobacter</taxon>
    </lineage>
</organism>
<protein>
    <submittedName>
        <fullName evidence="2">Acyl-coenzyme A thioesterase PaaI-like protein</fullName>
    </submittedName>
</protein>
<evidence type="ECO:0000256" key="1">
    <source>
        <dbReference type="SAM" id="Phobius"/>
    </source>
</evidence>
<gene>
    <name evidence="2" type="ORF">J2T22_003007</name>
</gene>
<proteinExistence type="predicted"/>
<keyword evidence="1" id="KW-1133">Transmembrane helix</keyword>
<name>A0ABT9UJJ1_9MICC</name>
<keyword evidence="3" id="KW-1185">Reference proteome</keyword>
<comment type="caution">
    <text evidence="2">The sequence shown here is derived from an EMBL/GenBank/DDBJ whole genome shotgun (WGS) entry which is preliminary data.</text>
</comment>
<dbReference type="PROSITE" id="PS51257">
    <property type="entry name" value="PROKAR_LIPOPROTEIN"/>
    <property type="match status" value="1"/>
</dbReference>
<accession>A0ABT9UJJ1</accession>
<feature type="transmembrane region" description="Helical" evidence="1">
    <location>
        <begin position="21"/>
        <end position="39"/>
    </location>
</feature>
<dbReference type="EMBL" id="JAUSSY010000010">
    <property type="protein sequence ID" value="MDQ0119812.1"/>
    <property type="molecule type" value="Genomic_DNA"/>
</dbReference>